<evidence type="ECO:0000313" key="4">
    <source>
        <dbReference type="EMBL" id="MBA2879849.1"/>
    </source>
</evidence>
<comment type="caution">
    <text evidence="4">The sequence shown here is derived from an EMBL/GenBank/DDBJ whole genome shotgun (WGS) entry which is preliminary data.</text>
</comment>
<proteinExistence type="predicted"/>
<feature type="transmembrane region" description="Helical" evidence="2">
    <location>
        <begin position="20"/>
        <end position="39"/>
    </location>
</feature>
<keyword evidence="2" id="KW-0472">Membrane</keyword>
<sequence length="227" mass="25092">MGGSFPKTDSFSSCGSTSGWVLMIFIASGCMFILGVLVGRNSAPLHFDMQHLDEKLSQLQSSVLSEPGEQQGTDGGLPDDISFEFYDRLREKSEIDEHAQGRPRVLAPKYPKPDLAESRLQPPRAKPAAEPVPAQPASTEVTEPDSRKLFAIQVASLRDRQKAETVKNKYKDKGYPAFTQKAAVEGQGRWHRVRIGPYTNRSQAENDLIRLQKAGVDAMLLPHEPGF</sequence>
<dbReference type="InterPro" id="IPR052521">
    <property type="entry name" value="Cell_div_SPOR-domain"/>
</dbReference>
<dbReference type="PROSITE" id="PS51724">
    <property type="entry name" value="SPOR"/>
    <property type="match status" value="1"/>
</dbReference>
<dbReference type="Pfam" id="PF05036">
    <property type="entry name" value="SPOR"/>
    <property type="match status" value="1"/>
</dbReference>
<protein>
    <submittedName>
        <fullName evidence="4">Cell division septation protein DedD</fullName>
    </submittedName>
</protein>
<feature type="region of interest" description="Disordered" evidence="1">
    <location>
        <begin position="94"/>
        <end position="144"/>
    </location>
</feature>
<keyword evidence="4" id="KW-0132">Cell division</keyword>
<dbReference type="Proteomes" id="UP000525298">
    <property type="component" value="Unassembled WGS sequence"/>
</dbReference>
<evidence type="ECO:0000313" key="5">
    <source>
        <dbReference type="Proteomes" id="UP000525298"/>
    </source>
</evidence>
<feature type="domain" description="SPOR" evidence="3">
    <location>
        <begin position="144"/>
        <end position="223"/>
    </location>
</feature>
<reference evidence="4 5" key="1">
    <citation type="submission" date="2020-07" db="EMBL/GenBank/DDBJ databases">
        <title>Genomic Encyclopedia of Type Strains, Phase IV (KMG-IV): sequencing the most valuable type-strain genomes for metagenomic binning, comparative biology and taxonomic classification.</title>
        <authorList>
            <person name="Goeker M."/>
        </authorList>
    </citation>
    <scope>NUCLEOTIDE SEQUENCE [LARGE SCALE GENOMIC DNA]</scope>
    <source>
        <strain evidence="4 5">DSM 17721</strain>
    </source>
</reference>
<dbReference type="InterPro" id="IPR007730">
    <property type="entry name" value="SPOR-like_dom"/>
</dbReference>
<accession>A0A7W0C624</accession>
<keyword evidence="4" id="KW-0131">Cell cycle</keyword>
<dbReference type="InterPro" id="IPR036680">
    <property type="entry name" value="SPOR-like_sf"/>
</dbReference>
<dbReference type="GO" id="GO:0042834">
    <property type="term" value="F:peptidoglycan binding"/>
    <property type="evidence" value="ECO:0007669"/>
    <property type="project" value="InterPro"/>
</dbReference>
<organism evidence="4 5">
    <name type="scientific">Desulfosalsimonas propionicica</name>
    <dbReference type="NCBI Taxonomy" id="332175"/>
    <lineage>
        <taxon>Bacteria</taxon>
        <taxon>Pseudomonadati</taxon>
        <taxon>Thermodesulfobacteriota</taxon>
        <taxon>Desulfobacteria</taxon>
        <taxon>Desulfobacterales</taxon>
        <taxon>Desulfosalsimonadaceae</taxon>
        <taxon>Desulfosalsimonas</taxon>
    </lineage>
</organism>
<evidence type="ECO:0000256" key="1">
    <source>
        <dbReference type="SAM" id="MobiDB-lite"/>
    </source>
</evidence>
<evidence type="ECO:0000256" key="2">
    <source>
        <dbReference type="SAM" id="Phobius"/>
    </source>
</evidence>
<keyword evidence="2" id="KW-0812">Transmembrane</keyword>
<keyword evidence="2" id="KW-1133">Transmembrane helix</keyword>
<dbReference type="PANTHER" id="PTHR38687">
    <property type="entry name" value="CELL DIVISION PROTEIN DEDD-RELATED"/>
    <property type="match status" value="1"/>
</dbReference>
<dbReference type="RefSeq" id="WP_181549539.1">
    <property type="nucleotide sequence ID" value="NZ_JACDUS010000001.1"/>
</dbReference>
<dbReference type="Gene3D" id="3.30.70.1070">
    <property type="entry name" value="Sporulation related repeat"/>
    <property type="match status" value="1"/>
</dbReference>
<dbReference type="GO" id="GO:0051301">
    <property type="term" value="P:cell division"/>
    <property type="evidence" value="ECO:0007669"/>
    <property type="project" value="UniProtKB-KW"/>
</dbReference>
<dbReference type="PROSITE" id="PS51257">
    <property type="entry name" value="PROKAR_LIPOPROTEIN"/>
    <property type="match status" value="1"/>
</dbReference>
<name>A0A7W0C624_9BACT</name>
<gene>
    <name evidence="4" type="ORF">HNR65_000156</name>
</gene>
<dbReference type="EMBL" id="JACDUS010000001">
    <property type="protein sequence ID" value="MBA2879849.1"/>
    <property type="molecule type" value="Genomic_DNA"/>
</dbReference>
<keyword evidence="5" id="KW-1185">Reference proteome</keyword>
<evidence type="ECO:0000259" key="3">
    <source>
        <dbReference type="PROSITE" id="PS51724"/>
    </source>
</evidence>
<dbReference type="AlphaFoldDB" id="A0A7W0C624"/>
<dbReference type="SUPFAM" id="SSF110997">
    <property type="entry name" value="Sporulation related repeat"/>
    <property type="match status" value="1"/>
</dbReference>